<keyword evidence="6" id="KW-1185">Reference proteome</keyword>
<feature type="domain" description="HTH luxR-type" evidence="4">
    <location>
        <begin position="118"/>
        <end position="183"/>
    </location>
</feature>
<reference evidence="6" key="1">
    <citation type="submission" date="2019-10" db="EMBL/GenBank/DDBJ databases">
        <title>Lacipirellula parvula gen. nov., sp. nov., representing a lineage of planctomycetes widespread in freshwater anoxic habitats, and description of the family Lacipirellulaceae.</title>
        <authorList>
            <person name="Dedysh S.N."/>
            <person name="Kulichevskaya I.S."/>
            <person name="Beletsky A.V."/>
            <person name="Rakitin A.L."/>
            <person name="Mardanov A.V."/>
            <person name="Ivanova A.A."/>
            <person name="Saltykova V.X."/>
            <person name="Rijpstra W.I.C."/>
            <person name="Sinninghe Damste J.S."/>
            <person name="Ravin N.V."/>
        </authorList>
    </citation>
    <scope>NUCLEOTIDE SEQUENCE [LARGE SCALE GENOMIC DNA]</scope>
    <source>
        <strain evidence="6">PX69</strain>
    </source>
</reference>
<dbReference type="PRINTS" id="PR00038">
    <property type="entry name" value="HTHLUXR"/>
</dbReference>
<dbReference type="CDD" id="cd06170">
    <property type="entry name" value="LuxR_C_like"/>
    <property type="match status" value="1"/>
</dbReference>
<evidence type="ECO:0000259" key="4">
    <source>
        <dbReference type="PROSITE" id="PS50043"/>
    </source>
</evidence>
<dbReference type="Pfam" id="PF00196">
    <property type="entry name" value="GerE"/>
    <property type="match status" value="1"/>
</dbReference>
<sequence length="189" mass="21309">MNQENPLQRTSSSQLTPSNDLLVAPGAMISDKFVLLCDWQGRAVWGSMPFDQLRIGEYAWEHLAPEYREPAKSAIARASSLRESQTLELANMAGRRFRVWVWPLLRPDVAVCVLAVRIPANLELLTEREQECLEWLGMGHSTQTIADQLEIGLTTVHTHLRRCREKLGLDTHEALIAFAAKHCPPTDGR</sequence>
<evidence type="ECO:0000256" key="1">
    <source>
        <dbReference type="ARBA" id="ARBA00023015"/>
    </source>
</evidence>
<keyword evidence="2" id="KW-0238">DNA-binding</keyword>
<dbReference type="PANTHER" id="PTHR44688:SF16">
    <property type="entry name" value="DNA-BINDING TRANSCRIPTIONAL ACTIVATOR DEVR_DOSR"/>
    <property type="match status" value="1"/>
</dbReference>
<dbReference type="PROSITE" id="PS50043">
    <property type="entry name" value="HTH_LUXR_2"/>
    <property type="match status" value="1"/>
</dbReference>
<evidence type="ECO:0000313" key="5">
    <source>
        <dbReference type="EMBL" id="BBO34876.1"/>
    </source>
</evidence>
<dbReference type="GO" id="GO:0006355">
    <property type="term" value="P:regulation of DNA-templated transcription"/>
    <property type="evidence" value="ECO:0007669"/>
    <property type="project" value="InterPro"/>
</dbReference>
<dbReference type="PANTHER" id="PTHR44688">
    <property type="entry name" value="DNA-BINDING TRANSCRIPTIONAL ACTIVATOR DEVR_DOSR"/>
    <property type="match status" value="1"/>
</dbReference>
<dbReference type="AlphaFoldDB" id="A0A5K7XK86"/>
<dbReference type="InterPro" id="IPR036388">
    <property type="entry name" value="WH-like_DNA-bd_sf"/>
</dbReference>
<dbReference type="GO" id="GO:0003677">
    <property type="term" value="F:DNA binding"/>
    <property type="evidence" value="ECO:0007669"/>
    <property type="project" value="UniProtKB-KW"/>
</dbReference>
<keyword evidence="3" id="KW-0804">Transcription</keyword>
<dbReference type="Gene3D" id="1.10.10.10">
    <property type="entry name" value="Winged helix-like DNA-binding domain superfamily/Winged helix DNA-binding domain"/>
    <property type="match status" value="1"/>
</dbReference>
<dbReference type="InterPro" id="IPR016032">
    <property type="entry name" value="Sig_transdc_resp-reg_C-effctor"/>
</dbReference>
<dbReference type="InterPro" id="IPR000792">
    <property type="entry name" value="Tscrpt_reg_LuxR_C"/>
</dbReference>
<dbReference type="KEGG" id="lpav:PLANPX_4488"/>
<accession>A0A5K7XK86</accession>
<keyword evidence="1" id="KW-0805">Transcription regulation</keyword>
<dbReference type="Proteomes" id="UP000326837">
    <property type="component" value="Chromosome"/>
</dbReference>
<evidence type="ECO:0000256" key="3">
    <source>
        <dbReference type="ARBA" id="ARBA00023163"/>
    </source>
</evidence>
<evidence type="ECO:0000313" key="6">
    <source>
        <dbReference type="Proteomes" id="UP000326837"/>
    </source>
</evidence>
<dbReference type="EMBL" id="AP021861">
    <property type="protein sequence ID" value="BBO34876.1"/>
    <property type="molecule type" value="Genomic_DNA"/>
</dbReference>
<evidence type="ECO:0000256" key="2">
    <source>
        <dbReference type="ARBA" id="ARBA00023125"/>
    </source>
</evidence>
<protein>
    <recommendedName>
        <fullName evidence="4">HTH luxR-type domain-containing protein</fullName>
    </recommendedName>
</protein>
<gene>
    <name evidence="5" type="ORF">PLANPX_4488</name>
</gene>
<proteinExistence type="predicted"/>
<name>A0A5K7XK86_9BACT</name>
<dbReference type="RefSeq" id="WP_172992196.1">
    <property type="nucleotide sequence ID" value="NZ_AP021861.1"/>
</dbReference>
<dbReference type="SUPFAM" id="SSF46894">
    <property type="entry name" value="C-terminal effector domain of the bipartite response regulators"/>
    <property type="match status" value="1"/>
</dbReference>
<organism evidence="5 6">
    <name type="scientific">Lacipirellula parvula</name>
    <dbReference type="NCBI Taxonomy" id="2650471"/>
    <lineage>
        <taxon>Bacteria</taxon>
        <taxon>Pseudomonadati</taxon>
        <taxon>Planctomycetota</taxon>
        <taxon>Planctomycetia</taxon>
        <taxon>Pirellulales</taxon>
        <taxon>Lacipirellulaceae</taxon>
        <taxon>Lacipirellula</taxon>
    </lineage>
</organism>
<dbReference type="SMART" id="SM00421">
    <property type="entry name" value="HTH_LUXR"/>
    <property type="match status" value="1"/>
</dbReference>